<protein>
    <submittedName>
        <fullName evidence="3">Phage tail tape measure protein</fullName>
    </submittedName>
</protein>
<dbReference type="RefSeq" id="WP_023200330.1">
    <property type="nucleotide sequence ID" value="NZ_CP035917.1"/>
</dbReference>
<dbReference type="InterPro" id="IPR010090">
    <property type="entry name" value="Phage_tape_meas"/>
</dbReference>
<keyword evidence="1" id="KW-1133">Transmembrane helix</keyword>
<gene>
    <name evidence="3" type="ORF">CIC26_08405</name>
</gene>
<keyword evidence="1" id="KW-0472">Membrane</keyword>
<dbReference type="Pfam" id="PF10145">
    <property type="entry name" value="PhageMin_Tail"/>
    <property type="match status" value="1"/>
</dbReference>
<keyword evidence="1" id="KW-0812">Transmembrane</keyword>
<dbReference type="NCBIfam" id="TIGR01760">
    <property type="entry name" value="tape_meas_TP901"/>
    <property type="match status" value="1"/>
</dbReference>
<sequence>MAEFELKALITGVDRLSPALSKMQKKIRGFKRQAEEASQGGLALGGGLAAGLTLSLKSYADQENAATGLKVAMMDANGEVGKSFQDINKLAIGLGNQLPGTTADFQNMMQMLVRQGIPAENILGGVGKATAYLAVQLKKTPEAAAEFAAKMQDATGTASEDMMGLFDTIQKAFYLGVDDTNMLSFFTKTSSVLKMVNKDGLQAAQSLAPISVMMDQMGMNGESAGNALRKVIQSGLSVKKIRDVNKVMARQKLGVQLDFTDGKGSFGGLDNMFRQLAKLRKLTDVKRTGVLKAIFGDDAETLQVVNALIDKGKDGYDQIQQKMNKQASLNKRVQAQLGTLSNLWEAMTGTATNGLAAIGGAFSGDAKNITQWLGELGEKFTKFADENPRVIRGVVGLAAGLAILKLGLMGVGSAISIVSRIMSMTPIGMIATAIALAAGLIITNWDVVGPYFKKLWETIGPYFEAGWELLKKVFAWSPLGMVINNWGPVVKWFQDMWDKLKPIIEWFTDSFGDTVDAINSAQWGAGAYDAYGTGIPARGYTPYPAVDPAQSNNASDATGSNPFMINKASVPKVDGEIKVSFVNSPPGMRVMETRSSGFDVSHDVGYTRFR</sequence>
<name>A0A2A6DD26_SALER</name>
<feature type="transmembrane region" description="Helical" evidence="1">
    <location>
        <begin position="390"/>
        <end position="415"/>
    </location>
</feature>
<evidence type="ECO:0000259" key="2">
    <source>
        <dbReference type="Pfam" id="PF10145"/>
    </source>
</evidence>
<evidence type="ECO:0000256" key="1">
    <source>
        <dbReference type="SAM" id="Phobius"/>
    </source>
</evidence>
<proteinExistence type="predicted"/>
<feature type="domain" description="Phage tail tape measure protein" evidence="2">
    <location>
        <begin position="89"/>
        <end position="296"/>
    </location>
</feature>
<dbReference type="AlphaFoldDB" id="A0A2A6DD26"/>
<accession>A0A2A6DD26</accession>
<dbReference type="EMBL" id="NPLM01000002">
    <property type="protein sequence ID" value="PDN87382.1"/>
    <property type="molecule type" value="Genomic_DNA"/>
</dbReference>
<comment type="caution">
    <text evidence="3">The sequence shown here is derived from an EMBL/GenBank/DDBJ whole genome shotgun (WGS) entry which is preliminary data.</text>
</comment>
<organism evidence="3">
    <name type="scientific">Salmonella enterica</name>
    <name type="common">Salmonella choleraesuis</name>
    <dbReference type="NCBI Taxonomy" id="28901"/>
    <lineage>
        <taxon>Bacteria</taxon>
        <taxon>Pseudomonadati</taxon>
        <taxon>Pseudomonadota</taxon>
        <taxon>Gammaproteobacteria</taxon>
        <taxon>Enterobacterales</taxon>
        <taxon>Enterobacteriaceae</taxon>
        <taxon>Salmonella</taxon>
    </lineage>
</organism>
<feature type="transmembrane region" description="Helical" evidence="1">
    <location>
        <begin position="427"/>
        <end position="445"/>
    </location>
</feature>
<evidence type="ECO:0000313" key="3">
    <source>
        <dbReference type="EMBL" id="PDN87382.1"/>
    </source>
</evidence>
<reference evidence="3" key="1">
    <citation type="submission" date="2017-08" db="EMBL/GenBank/DDBJ databases">
        <title>Whole genome sequencing of Salmonella enterica.</title>
        <authorList>
            <person name="Bell R."/>
            <person name="Levy K."/>
        </authorList>
    </citation>
    <scope>NUCLEOTIDE SEQUENCE [LARGE SCALE GENOMIC DNA]</scope>
    <source>
        <strain evidence="3">CFSAN060805</strain>
    </source>
</reference>
<dbReference type="Proteomes" id="UP000873581">
    <property type="component" value="Unassembled WGS sequence"/>
</dbReference>